<name>A0A8S5P594_9CAUD</name>
<protein>
    <submittedName>
        <fullName evidence="2">Lysin motif</fullName>
    </submittedName>
</protein>
<dbReference type="InterPro" id="IPR036779">
    <property type="entry name" value="LysM_dom_sf"/>
</dbReference>
<dbReference type="EMBL" id="BK015343">
    <property type="protein sequence ID" value="DAE02178.1"/>
    <property type="molecule type" value="Genomic_DNA"/>
</dbReference>
<accession>A0A8S5P594</accession>
<dbReference type="CDD" id="cd00118">
    <property type="entry name" value="LysM"/>
    <property type="match status" value="1"/>
</dbReference>
<proteinExistence type="predicted"/>
<dbReference type="Pfam" id="PF01476">
    <property type="entry name" value="LysM"/>
    <property type="match status" value="1"/>
</dbReference>
<dbReference type="Gene3D" id="3.10.350.10">
    <property type="entry name" value="LysM domain"/>
    <property type="match status" value="1"/>
</dbReference>
<feature type="domain" description="LysM" evidence="1">
    <location>
        <begin position="36"/>
        <end position="93"/>
    </location>
</feature>
<sequence>MNGKTIIAGCCIAGAAILLAGMATQEDGKNAVLVEEIYVVKSGDTLWDIAERYVAKNTGTKRYILEYKSGMEELNPWLLDRNGMIYPGDKLTLTYWVKGDKEEQK</sequence>
<organism evidence="2">
    <name type="scientific">Myoviridae sp. ctiil21</name>
    <dbReference type="NCBI Taxonomy" id="2825153"/>
    <lineage>
        <taxon>Viruses</taxon>
        <taxon>Duplodnaviria</taxon>
        <taxon>Heunggongvirae</taxon>
        <taxon>Uroviricota</taxon>
        <taxon>Caudoviricetes</taxon>
    </lineage>
</organism>
<dbReference type="SUPFAM" id="SSF54106">
    <property type="entry name" value="LysM domain"/>
    <property type="match status" value="1"/>
</dbReference>
<dbReference type="PROSITE" id="PS51782">
    <property type="entry name" value="LYSM"/>
    <property type="match status" value="1"/>
</dbReference>
<reference evidence="2" key="1">
    <citation type="journal article" date="2021" name="Proc. Natl. Acad. Sci. U.S.A.">
        <title>A Catalog of Tens of Thousands of Viruses from Human Metagenomes Reveals Hidden Associations with Chronic Diseases.</title>
        <authorList>
            <person name="Tisza M.J."/>
            <person name="Buck C.B."/>
        </authorList>
    </citation>
    <scope>NUCLEOTIDE SEQUENCE</scope>
    <source>
        <strain evidence="2">Ctiil21</strain>
    </source>
</reference>
<evidence type="ECO:0000259" key="1">
    <source>
        <dbReference type="PROSITE" id="PS51782"/>
    </source>
</evidence>
<dbReference type="InterPro" id="IPR018392">
    <property type="entry name" value="LysM"/>
</dbReference>
<dbReference type="SMART" id="SM00257">
    <property type="entry name" value="LysM"/>
    <property type="match status" value="1"/>
</dbReference>
<evidence type="ECO:0000313" key="2">
    <source>
        <dbReference type="EMBL" id="DAE02178.1"/>
    </source>
</evidence>